<accession>A0A364Y6B3</accession>
<proteinExistence type="predicted"/>
<evidence type="ECO:0000256" key="3">
    <source>
        <dbReference type="ARBA" id="ARBA00023004"/>
    </source>
</evidence>
<keyword evidence="1 4" id="KW-0349">Heme</keyword>
<dbReference type="PANTHER" id="PTHR33751:SF1">
    <property type="entry name" value="CBB3-TYPE CYTOCHROME C OXIDASE SUBUNIT FIXP"/>
    <property type="match status" value="1"/>
</dbReference>
<dbReference type="SUPFAM" id="SSF46626">
    <property type="entry name" value="Cytochrome c"/>
    <property type="match status" value="1"/>
</dbReference>
<reference evidence="8 9" key="1">
    <citation type="submission" date="2018-06" db="EMBL/GenBank/DDBJ databases">
        <title>Chryseolinea flavus sp. nov., a member of the phylum Bacteroidetes isolated from soil.</title>
        <authorList>
            <person name="Li Y."/>
            <person name="Wang J."/>
        </authorList>
    </citation>
    <scope>NUCLEOTIDE SEQUENCE [LARGE SCALE GENOMIC DNA]</scope>
    <source>
        <strain evidence="8 9">SDU1-6</strain>
    </source>
</reference>
<dbReference type="InterPro" id="IPR050597">
    <property type="entry name" value="Cytochrome_c_Oxidase_Subunit"/>
</dbReference>
<keyword evidence="5" id="KW-0472">Membrane</keyword>
<evidence type="ECO:0000256" key="4">
    <source>
        <dbReference type="PROSITE-ProRule" id="PRU00433"/>
    </source>
</evidence>
<dbReference type="Pfam" id="PF13442">
    <property type="entry name" value="Cytochrome_CBB3"/>
    <property type="match status" value="1"/>
</dbReference>
<dbReference type="InterPro" id="IPR032858">
    <property type="entry name" value="CcoP_N"/>
</dbReference>
<dbReference type="PROSITE" id="PS51007">
    <property type="entry name" value="CYTC"/>
    <property type="match status" value="1"/>
</dbReference>
<name>A0A364Y6B3_9BACT</name>
<evidence type="ECO:0000256" key="2">
    <source>
        <dbReference type="ARBA" id="ARBA00022723"/>
    </source>
</evidence>
<dbReference type="GO" id="GO:0009055">
    <property type="term" value="F:electron transfer activity"/>
    <property type="evidence" value="ECO:0007669"/>
    <property type="project" value="InterPro"/>
</dbReference>
<protein>
    <submittedName>
        <fullName evidence="8">Cytochrome oxidase subunit III</fullName>
    </submittedName>
</protein>
<feature type="transmembrane region" description="Helical" evidence="5">
    <location>
        <begin position="36"/>
        <end position="61"/>
    </location>
</feature>
<evidence type="ECO:0000313" key="9">
    <source>
        <dbReference type="Proteomes" id="UP000251889"/>
    </source>
</evidence>
<keyword evidence="5" id="KW-0812">Transmembrane</keyword>
<keyword evidence="6" id="KW-0732">Signal</keyword>
<dbReference type="Gene3D" id="6.10.280.130">
    <property type="match status" value="1"/>
</dbReference>
<dbReference type="EMBL" id="QMFY01000002">
    <property type="protein sequence ID" value="RAW02382.1"/>
    <property type="molecule type" value="Genomic_DNA"/>
</dbReference>
<keyword evidence="5" id="KW-1133">Transmembrane helix</keyword>
<comment type="caution">
    <text evidence="8">The sequence shown here is derived from an EMBL/GenBank/DDBJ whole genome shotgun (WGS) entry which is preliminary data.</text>
</comment>
<keyword evidence="9" id="KW-1185">Reference proteome</keyword>
<dbReference type="Proteomes" id="UP000251889">
    <property type="component" value="Unassembled WGS sequence"/>
</dbReference>
<evidence type="ECO:0000256" key="6">
    <source>
        <dbReference type="SAM" id="SignalP"/>
    </source>
</evidence>
<dbReference type="Gene3D" id="1.10.760.10">
    <property type="entry name" value="Cytochrome c-like domain"/>
    <property type="match status" value="1"/>
</dbReference>
<dbReference type="OrthoDB" id="9811281at2"/>
<dbReference type="GO" id="GO:0020037">
    <property type="term" value="F:heme binding"/>
    <property type="evidence" value="ECO:0007669"/>
    <property type="project" value="InterPro"/>
</dbReference>
<keyword evidence="3 4" id="KW-0408">Iron</keyword>
<feature type="signal peptide" evidence="6">
    <location>
        <begin position="1"/>
        <end position="20"/>
    </location>
</feature>
<dbReference type="GO" id="GO:0046872">
    <property type="term" value="F:metal ion binding"/>
    <property type="evidence" value="ECO:0007669"/>
    <property type="project" value="UniProtKB-KW"/>
</dbReference>
<dbReference type="InterPro" id="IPR038414">
    <property type="entry name" value="CcoP_N_sf"/>
</dbReference>
<gene>
    <name evidence="8" type="ORF">DQQ10_07570</name>
</gene>
<feature type="domain" description="Cytochrome c" evidence="7">
    <location>
        <begin position="195"/>
        <end position="276"/>
    </location>
</feature>
<evidence type="ECO:0000259" key="7">
    <source>
        <dbReference type="PROSITE" id="PS51007"/>
    </source>
</evidence>
<feature type="transmembrane region" description="Helical" evidence="5">
    <location>
        <begin position="128"/>
        <end position="149"/>
    </location>
</feature>
<dbReference type="InterPro" id="IPR036909">
    <property type="entry name" value="Cyt_c-like_dom_sf"/>
</dbReference>
<dbReference type="AlphaFoldDB" id="A0A364Y6B3"/>
<feature type="chain" id="PRO_5017057116" evidence="6">
    <location>
        <begin position="21"/>
        <end position="305"/>
    </location>
</feature>
<evidence type="ECO:0000256" key="1">
    <source>
        <dbReference type="ARBA" id="ARBA00022617"/>
    </source>
</evidence>
<dbReference type="Pfam" id="PF14715">
    <property type="entry name" value="FixP_N"/>
    <property type="match status" value="1"/>
</dbReference>
<evidence type="ECO:0000313" key="8">
    <source>
        <dbReference type="EMBL" id="RAW02382.1"/>
    </source>
</evidence>
<dbReference type="RefSeq" id="WP_112746204.1">
    <property type="nucleotide sequence ID" value="NZ_QMFY01000002.1"/>
</dbReference>
<organism evidence="8 9">
    <name type="scientific">Pseudochryseolinea flava</name>
    <dbReference type="NCBI Taxonomy" id="2059302"/>
    <lineage>
        <taxon>Bacteria</taxon>
        <taxon>Pseudomonadati</taxon>
        <taxon>Bacteroidota</taxon>
        <taxon>Cytophagia</taxon>
        <taxon>Cytophagales</taxon>
        <taxon>Fulvivirgaceae</taxon>
        <taxon>Pseudochryseolinea</taxon>
    </lineage>
</organism>
<dbReference type="PANTHER" id="PTHR33751">
    <property type="entry name" value="CBB3-TYPE CYTOCHROME C OXIDASE SUBUNIT FIXP"/>
    <property type="match status" value="1"/>
</dbReference>
<evidence type="ECO:0000256" key="5">
    <source>
        <dbReference type="SAM" id="Phobius"/>
    </source>
</evidence>
<sequence>MKKICFGILMMMMTATTSFAGDAVKSFKQDPFSHPHFALYVVLIMFIITIVLVSIAILYVVKTLNMFTADAEREKALKLGNTYVPRPSFWARLSQKMNASVPVADERSIEMHHSYDGIKELDNHLPPWWTYLFYGTIAWSVIYIVVFHLSDSLPLQTEEYESELVVAEQQAQRLRASQPQEQIDVEKLVYNADAKLIENGKAVFVDNNCGACHRGDGGGNTIGPNLTDEYWLHGGQAKEIFTTIKAGVIDKGMPAWGKSLSPQKVRDVTFFIMSLQGSKPENGKAPQGEKVIQAAPSDTLRSAAL</sequence>
<dbReference type="InterPro" id="IPR009056">
    <property type="entry name" value="Cyt_c-like_dom"/>
</dbReference>
<keyword evidence="2 4" id="KW-0479">Metal-binding</keyword>